<proteinExistence type="predicted"/>
<accession>X1HQ36</accession>
<gene>
    <name evidence="2" type="ORF">S03H2_12809</name>
</gene>
<feature type="compositionally biased region" description="Acidic residues" evidence="1">
    <location>
        <begin position="45"/>
        <end position="79"/>
    </location>
</feature>
<reference evidence="2" key="1">
    <citation type="journal article" date="2014" name="Front. Microbiol.">
        <title>High frequency of phylogenetically diverse reductive dehalogenase-homologous genes in deep subseafloor sedimentary metagenomes.</title>
        <authorList>
            <person name="Kawai M."/>
            <person name="Futagami T."/>
            <person name="Toyoda A."/>
            <person name="Takaki Y."/>
            <person name="Nishi S."/>
            <person name="Hori S."/>
            <person name="Arai W."/>
            <person name="Tsubouchi T."/>
            <person name="Morono Y."/>
            <person name="Uchiyama I."/>
            <person name="Ito T."/>
            <person name="Fujiyama A."/>
            <person name="Inagaki F."/>
            <person name="Takami H."/>
        </authorList>
    </citation>
    <scope>NUCLEOTIDE SEQUENCE</scope>
    <source>
        <strain evidence="2">Expedition CK06-06</strain>
    </source>
</reference>
<comment type="caution">
    <text evidence="2">The sequence shown here is derived from an EMBL/GenBank/DDBJ whole genome shotgun (WGS) entry which is preliminary data.</text>
</comment>
<name>X1HQ36_9ZZZZ</name>
<evidence type="ECO:0000256" key="1">
    <source>
        <dbReference type="SAM" id="MobiDB-lite"/>
    </source>
</evidence>
<feature type="compositionally biased region" description="Basic and acidic residues" evidence="1">
    <location>
        <begin position="80"/>
        <end position="94"/>
    </location>
</feature>
<feature type="non-terminal residue" evidence="2">
    <location>
        <position position="1"/>
    </location>
</feature>
<evidence type="ECO:0000313" key="2">
    <source>
        <dbReference type="EMBL" id="GAH47403.1"/>
    </source>
</evidence>
<protein>
    <submittedName>
        <fullName evidence="2">Uncharacterized protein</fullName>
    </submittedName>
</protein>
<dbReference type="EMBL" id="BARU01006512">
    <property type="protein sequence ID" value="GAH47403.1"/>
    <property type="molecule type" value="Genomic_DNA"/>
</dbReference>
<dbReference type="AlphaFoldDB" id="X1HQ36"/>
<organism evidence="2">
    <name type="scientific">marine sediment metagenome</name>
    <dbReference type="NCBI Taxonomy" id="412755"/>
    <lineage>
        <taxon>unclassified sequences</taxon>
        <taxon>metagenomes</taxon>
        <taxon>ecological metagenomes</taxon>
    </lineage>
</organism>
<sequence>EGEREAPRLGGIQHAEEDSDQGEEGEGKALFGTPLLASKSAEAGEPAEEEPAEEEPAEGEPAEEELPGEAESTDTEAEQDAGKAPEADESHDTPPETGSEDDAATS</sequence>
<feature type="region of interest" description="Disordered" evidence="1">
    <location>
        <begin position="1"/>
        <end position="106"/>
    </location>
</feature>